<evidence type="ECO:0000256" key="2">
    <source>
        <dbReference type="ARBA" id="ARBA00022729"/>
    </source>
</evidence>
<dbReference type="InterPro" id="IPR016134">
    <property type="entry name" value="Dockerin_dom"/>
</dbReference>
<dbReference type="InterPro" id="IPR000111">
    <property type="entry name" value="Glyco_hydro_27/36_CS"/>
</dbReference>
<keyword evidence="5" id="KW-1015">Disulfide bond</keyword>
<dbReference type="CDD" id="cd14792">
    <property type="entry name" value="GH27"/>
    <property type="match status" value="1"/>
</dbReference>
<evidence type="ECO:0000256" key="3">
    <source>
        <dbReference type="ARBA" id="ARBA00022801"/>
    </source>
</evidence>
<evidence type="ECO:0000313" key="8">
    <source>
        <dbReference type="EMBL" id="MCG4610089.1"/>
    </source>
</evidence>
<dbReference type="Pfam" id="PF16499">
    <property type="entry name" value="Melibiase_2"/>
    <property type="match status" value="2"/>
</dbReference>
<dbReference type="Gene3D" id="1.10.1330.10">
    <property type="entry name" value="Dockerin domain"/>
    <property type="match status" value="1"/>
</dbReference>
<dbReference type="InterPro" id="IPR002105">
    <property type="entry name" value="Dockerin_1_rpt"/>
</dbReference>
<feature type="signal peptide" evidence="6">
    <location>
        <begin position="1"/>
        <end position="27"/>
    </location>
</feature>
<evidence type="ECO:0000256" key="6">
    <source>
        <dbReference type="SAM" id="SignalP"/>
    </source>
</evidence>
<evidence type="ECO:0000313" key="9">
    <source>
        <dbReference type="Proteomes" id="UP001298681"/>
    </source>
</evidence>
<comment type="catalytic activity">
    <reaction evidence="5">
        <text>Hydrolysis of terminal, non-reducing alpha-D-galactose residues in alpha-D-galactosides, including galactose oligosaccharides, galactomannans and galactolipids.</text>
        <dbReference type="EC" id="3.2.1.22"/>
    </reaction>
</comment>
<protein>
    <recommendedName>
        <fullName evidence="5">Alpha-galactosidase</fullName>
        <ecNumber evidence="5">3.2.1.22</ecNumber>
    </recommendedName>
    <alternativeName>
        <fullName evidence="5">Melibiase</fullName>
    </alternativeName>
</protein>
<feature type="chain" id="PRO_5045719694" description="Alpha-galactosidase" evidence="6">
    <location>
        <begin position="28"/>
        <end position="1177"/>
    </location>
</feature>
<dbReference type="InterPro" id="IPR038637">
    <property type="entry name" value="NPCBM_sf"/>
</dbReference>
<comment type="similarity">
    <text evidence="1 5">Belongs to the glycosyl hydrolase 27 family.</text>
</comment>
<dbReference type="SUPFAM" id="SSF49785">
    <property type="entry name" value="Galactose-binding domain-like"/>
    <property type="match status" value="2"/>
</dbReference>
<dbReference type="SUPFAM" id="SSF51011">
    <property type="entry name" value="Glycosyl hydrolase domain"/>
    <property type="match status" value="1"/>
</dbReference>
<reference evidence="8 9" key="1">
    <citation type="submission" date="2022-01" db="EMBL/GenBank/DDBJ databases">
        <title>Collection of gut derived symbiotic bacterial strains cultured from healthy donors.</title>
        <authorList>
            <person name="Lin H."/>
            <person name="Kohout C."/>
            <person name="Waligurski E."/>
            <person name="Pamer E.G."/>
        </authorList>
    </citation>
    <scope>NUCLEOTIDE SEQUENCE [LARGE SCALE GENOMIC DNA]</scope>
    <source>
        <strain evidence="8 9">DFI.7.58</strain>
    </source>
</reference>
<dbReference type="EMBL" id="JAKNHQ010000004">
    <property type="protein sequence ID" value="MCG4610089.1"/>
    <property type="molecule type" value="Genomic_DNA"/>
</dbReference>
<dbReference type="Gene3D" id="3.20.20.70">
    <property type="entry name" value="Aldolase class I"/>
    <property type="match status" value="2"/>
</dbReference>
<organism evidence="8 9">
    <name type="scientific">Anaeromassilibacillus senegalensis</name>
    <dbReference type="NCBI Taxonomy" id="1673717"/>
    <lineage>
        <taxon>Bacteria</taxon>
        <taxon>Bacillati</taxon>
        <taxon>Bacillota</taxon>
        <taxon>Clostridia</taxon>
        <taxon>Eubacteriales</taxon>
        <taxon>Acutalibacteraceae</taxon>
        <taxon>Anaeromassilibacillus</taxon>
    </lineage>
</organism>
<dbReference type="InterPro" id="IPR017853">
    <property type="entry name" value="GH"/>
</dbReference>
<feature type="domain" description="Dockerin" evidence="7">
    <location>
        <begin position="1114"/>
        <end position="1177"/>
    </location>
</feature>
<dbReference type="Gene3D" id="2.60.40.1180">
    <property type="entry name" value="Golgi alpha-mannosidase II"/>
    <property type="match status" value="1"/>
</dbReference>
<dbReference type="InterPro" id="IPR013222">
    <property type="entry name" value="Glyco_hyd_98_carb-bd"/>
</dbReference>
<dbReference type="Pfam" id="PF07554">
    <property type="entry name" value="FIVAR"/>
    <property type="match status" value="1"/>
</dbReference>
<gene>
    <name evidence="8" type="ORF">L0P57_03940</name>
</gene>
<dbReference type="InterPro" id="IPR002241">
    <property type="entry name" value="Glyco_hydro_27"/>
</dbReference>
<dbReference type="InterPro" id="IPR013785">
    <property type="entry name" value="Aldolase_TIM"/>
</dbReference>
<dbReference type="PROSITE" id="PS00512">
    <property type="entry name" value="ALPHA_GALACTOSIDASE"/>
    <property type="match status" value="1"/>
</dbReference>
<dbReference type="Pfam" id="PF08305">
    <property type="entry name" value="NPCBM"/>
    <property type="match status" value="2"/>
</dbReference>
<dbReference type="SMART" id="SM00776">
    <property type="entry name" value="NPCBM"/>
    <property type="match status" value="2"/>
</dbReference>
<dbReference type="EC" id="3.2.1.22" evidence="5"/>
<evidence type="ECO:0000256" key="1">
    <source>
        <dbReference type="ARBA" id="ARBA00009743"/>
    </source>
</evidence>
<dbReference type="Pfam" id="PF00404">
    <property type="entry name" value="Dockerin_1"/>
    <property type="match status" value="1"/>
</dbReference>
<dbReference type="InterPro" id="IPR018247">
    <property type="entry name" value="EF_Hand_1_Ca_BS"/>
</dbReference>
<dbReference type="CDD" id="cd14256">
    <property type="entry name" value="Dockerin_I"/>
    <property type="match status" value="1"/>
</dbReference>
<dbReference type="PRINTS" id="PR00740">
    <property type="entry name" value="GLHYDRLASE27"/>
</dbReference>
<evidence type="ECO:0000256" key="5">
    <source>
        <dbReference type="RuleBase" id="RU361168"/>
    </source>
</evidence>
<dbReference type="Proteomes" id="UP001298681">
    <property type="component" value="Unassembled WGS sequence"/>
</dbReference>
<keyword evidence="3 5" id="KW-0378">Hydrolase</keyword>
<evidence type="ECO:0000256" key="4">
    <source>
        <dbReference type="ARBA" id="ARBA00023295"/>
    </source>
</evidence>
<evidence type="ECO:0000259" key="7">
    <source>
        <dbReference type="PROSITE" id="PS51766"/>
    </source>
</evidence>
<dbReference type="InterPro" id="IPR018905">
    <property type="entry name" value="A-galactase_NEW3"/>
</dbReference>
<keyword evidence="9" id="KW-1185">Reference proteome</keyword>
<dbReference type="InterPro" id="IPR013780">
    <property type="entry name" value="Glyco_hydro_b"/>
</dbReference>
<dbReference type="SUPFAM" id="SSF63446">
    <property type="entry name" value="Type I dockerin domain"/>
    <property type="match status" value="1"/>
</dbReference>
<dbReference type="InterPro" id="IPR041233">
    <property type="entry name" value="Melibiase_C"/>
</dbReference>
<dbReference type="Gene3D" id="2.60.120.260">
    <property type="entry name" value="Galactose-binding domain-like"/>
    <property type="match status" value="1"/>
</dbReference>
<accession>A0ABS9MH00</accession>
<proteinExistence type="inferred from homology"/>
<dbReference type="PROSITE" id="PS51766">
    <property type="entry name" value="DOCKERIN"/>
    <property type="match status" value="1"/>
</dbReference>
<dbReference type="InterPro" id="IPR036439">
    <property type="entry name" value="Dockerin_dom_sf"/>
</dbReference>
<dbReference type="PANTHER" id="PTHR11452:SF75">
    <property type="entry name" value="ALPHA-GALACTOSIDASE MEL1"/>
    <property type="match status" value="1"/>
</dbReference>
<sequence length="1177" mass="130268">MKRFTKFATALSTAFLMAAVLATGASAHDNGAAQTPPMGWSSWNLFAANIDEDLIVDIADAMVEYNLDDAGYEYVNLDDNWQSSERDVNGRLQFDPIRFPHDGNWLSGQIHDRGLKMGLYTSNGLYTCQDLPASEFRELSDATSFANWEIDFFKYDYCHNVQLSPTAYGIYGLDVAKPYEPGTEVYEYSYRDAELEGTAYISGDHIDGLGENAGAATFTVTVPEDGTYAINLDFYKKPSSEDVPMFVDINGDSAHPYRMMLPASNYTGGAPGSRASALFELKAGENTLRFYNPIRSSNRDYDTARYNYKFMSTNLMQATEKYAEENGKENRPITLEICEWGGRQPWVWGGETGNMWRTTGDIAANWNSISSIYDTNVELYKYAGKYGKEEGDNNYGWNHPDMLEVGVGSSLTYDEYVSHFSLWCQMASPLILGNDLRTLDEHPEILEIITNEDAIAVDQDPTAIQGIRYRDEGDFEYLVKPLTDGRISLLMFNRSNSAATMTQEISQIGELLKEKDEYYYDNYYKLDNTYVYHLKDVWEKDEDGNNIEFDSPVASASIPAHGVKMYIIEANENVQEGAYVIGQLDDSSLRSGEDAILTARFVNGGATKVDTVGISLELPEGFTSKALSSTVSSDLATGDSFTAQFRVTAGDVPMTNEPITVKALLTYEGSNQPVTVTFDTMITVQAAATGDPLPDGPLTTENWVSGTAGWGNIQQDRSINGNPLTINGTTYETGIGTHAPSELVYYIGGRNVEFTALVGSDADSGNSGDITFQVYGDDDLLYDSGEMDWHDDAKSVAVKLMGYDYLRLVVDSGGNMDFDHADWINPRIDSYDPEVLADDVLTIANAWSANSYWRDPADGKNMDGGSMILDGVNYDRPDGGFQVNPPSEVVYYLNGASGVFTTKIGIGDEVEDDANGATVNYKIYGDDELLFEQYMDATSESVDVELPMAGYDFLKLVVEEVDSTEYDHACWVEPRFTTSTEPLAALIAEAEELFNTTDNVTDEATELLQNAIDEAQALVDLGSEANKDDMALAAKQLRVAMQEFTDSKWVVDKAGLYGAIIMAKSLNEEDYDADKWAAFEEVYDAAYEVYLDEEATQEDVNAAEQALRDALKSLDVVAGDLDGDGELTDADIEMLQQYILGDLELTEDQMALMDYDGNGTVDIRDMIQWKKVLLTQE</sequence>
<dbReference type="RefSeq" id="WP_237966513.1">
    <property type="nucleotide sequence ID" value="NZ_JAKNHQ010000004.1"/>
</dbReference>
<dbReference type="PANTHER" id="PTHR11452">
    <property type="entry name" value="ALPHA-GALACTOSIDASE/ALPHA-N-ACETYLGALACTOSAMINIDASE"/>
    <property type="match status" value="1"/>
</dbReference>
<keyword evidence="2 6" id="KW-0732">Signal</keyword>
<comment type="caution">
    <text evidence="8">The sequence shown here is derived from an EMBL/GenBank/DDBJ whole genome shotgun (WGS) entry which is preliminary data.</text>
</comment>
<dbReference type="Pfam" id="PF10633">
    <property type="entry name" value="NPCBM_assoc"/>
    <property type="match status" value="1"/>
</dbReference>
<dbReference type="Gene3D" id="1.20.1270.70">
    <property type="entry name" value="Designed single chain three-helix bundle"/>
    <property type="match status" value="1"/>
</dbReference>
<dbReference type="SUPFAM" id="SSF51445">
    <property type="entry name" value="(Trans)glycosidases"/>
    <property type="match status" value="2"/>
</dbReference>
<dbReference type="Pfam" id="PF17801">
    <property type="entry name" value="Melibiase_C"/>
    <property type="match status" value="1"/>
</dbReference>
<dbReference type="PROSITE" id="PS00018">
    <property type="entry name" value="EF_HAND_1"/>
    <property type="match status" value="1"/>
</dbReference>
<dbReference type="InterPro" id="IPR008979">
    <property type="entry name" value="Galactose-bd-like_sf"/>
</dbReference>
<dbReference type="Gene3D" id="2.60.120.1060">
    <property type="entry name" value="NPCBM/NEW2 domain"/>
    <property type="match status" value="2"/>
</dbReference>
<keyword evidence="4 5" id="KW-0326">Glycosidase</keyword>
<name>A0ABS9MH00_9FIRM</name>